<accession>A0A178EW41</accession>
<evidence type="ECO:0000256" key="4">
    <source>
        <dbReference type="ARBA" id="ARBA00023002"/>
    </source>
</evidence>
<evidence type="ECO:0000256" key="6">
    <source>
        <dbReference type="ARBA" id="ARBA00023033"/>
    </source>
</evidence>
<protein>
    <submittedName>
        <fullName evidence="8">Cytochrome P450</fullName>
    </submittedName>
</protein>
<organism evidence="8 9">
    <name type="scientific">Trichophyton rubrum</name>
    <name type="common">Athlete's foot fungus</name>
    <name type="synonym">Epidermophyton rubrum</name>
    <dbReference type="NCBI Taxonomy" id="5551"/>
    <lineage>
        <taxon>Eukaryota</taxon>
        <taxon>Fungi</taxon>
        <taxon>Dikarya</taxon>
        <taxon>Ascomycota</taxon>
        <taxon>Pezizomycotina</taxon>
        <taxon>Eurotiomycetes</taxon>
        <taxon>Eurotiomycetidae</taxon>
        <taxon>Onygenales</taxon>
        <taxon>Arthrodermataceae</taxon>
        <taxon>Trichophyton</taxon>
    </lineage>
</organism>
<keyword evidence="2 7" id="KW-0349">Heme</keyword>
<dbReference type="InterPro" id="IPR001128">
    <property type="entry name" value="Cyt_P450"/>
</dbReference>
<dbReference type="GO" id="GO:0004497">
    <property type="term" value="F:monooxygenase activity"/>
    <property type="evidence" value="ECO:0007669"/>
    <property type="project" value="UniProtKB-KW"/>
</dbReference>
<dbReference type="CDD" id="cd11030">
    <property type="entry name" value="CYP105-like"/>
    <property type="match status" value="1"/>
</dbReference>
<dbReference type="AlphaFoldDB" id="A0A178EW41"/>
<comment type="similarity">
    <text evidence="1 7">Belongs to the cytochrome P450 family.</text>
</comment>
<dbReference type="PROSITE" id="PS00086">
    <property type="entry name" value="CYTOCHROME_P450"/>
    <property type="match status" value="1"/>
</dbReference>
<dbReference type="GO" id="GO:0005506">
    <property type="term" value="F:iron ion binding"/>
    <property type="evidence" value="ECO:0007669"/>
    <property type="project" value="InterPro"/>
</dbReference>
<keyword evidence="3 7" id="KW-0479">Metal-binding</keyword>
<keyword evidence="4 7" id="KW-0560">Oxidoreductase</keyword>
<dbReference type="VEuPathDB" id="FungiDB:TERG_08353"/>
<evidence type="ECO:0000256" key="7">
    <source>
        <dbReference type="RuleBase" id="RU000461"/>
    </source>
</evidence>
<dbReference type="PANTHER" id="PTHR46696:SF6">
    <property type="entry name" value="P450, PUTATIVE (EUROFUNG)-RELATED"/>
    <property type="match status" value="1"/>
</dbReference>
<comment type="caution">
    <text evidence="8">The sequence shown here is derived from an EMBL/GenBank/DDBJ whole genome shotgun (WGS) entry which is preliminary data.</text>
</comment>
<dbReference type="PANTHER" id="PTHR46696">
    <property type="entry name" value="P450, PUTATIVE (EUROFUNG)-RELATED"/>
    <property type="match status" value="1"/>
</dbReference>
<dbReference type="InterPro" id="IPR017972">
    <property type="entry name" value="Cyt_P450_CS"/>
</dbReference>
<evidence type="ECO:0000313" key="8">
    <source>
        <dbReference type="EMBL" id="OAL64311.1"/>
    </source>
</evidence>
<gene>
    <name evidence="8" type="ORF">A7C99_4381</name>
</gene>
<evidence type="ECO:0000256" key="1">
    <source>
        <dbReference type="ARBA" id="ARBA00010617"/>
    </source>
</evidence>
<dbReference type="SUPFAM" id="SSF48264">
    <property type="entry name" value="Cytochrome P450"/>
    <property type="match status" value="1"/>
</dbReference>
<dbReference type="Gene3D" id="1.10.630.10">
    <property type="entry name" value="Cytochrome P450"/>
    <property type="match status" value="1"/>
</dbReference>
<dbReference type="InterPro" id="IPR002397">
    <property type="entry name" value="Cyt_P450_B"/>
</dbReference>
<reference evidence="8 9" key="1">
    <citation type="submission" date="2016-05" db="EMBL/GenBank/DDBJ databases">
        <title>Genome sequencing of Trichophyton rubrum CMCC(F)T1i isolated from hair.</title>
        <authorList>
            <person name="Zhan P."/>
            <person name="Tao Y."/>
            <person name="Liu W."/>
        </authorList>
    </citation>
    <scope>NUCLEOTIDE SEQUENCE [LARGE SCALE GENOMIC DNA]</scope>
    <source>
        <strain evidence="9">CMCC(F)T1i</strain>
    </source>
</reference>
<dbReference type="InterPro" id="IPR036396">
    <property type="entry name" value="Cyt_P450_sf"/>
</dbReference>
<name>A0A178EW41_TRIRU</name>
<evidence type="ECO:0000256" key="3">
    <source>
        <dbReference type="ARBA" id="ARBA00022723"/>
    </source>
</evidence>
<evidence type="ECO:0000313" key="9">
    <source>
        <dbReference type="Proteomes" id="UP000243015"/>
    </source>
</evidence>
<dbReference type="GO" id="GO:0020037">
    <property type="term" value="F:heme binding"/>
    <property type="evidence" value="ECO:0007669"/>
    <property type="project" value="InterPro"/>
</dbReference>
<evidence type="ECO:0000256" key="2">
    <source>
        <dbReference type="ARBA" id="ARBA00022617"/>
    </source>
</evidence>
<proteinExistence type="inferred from homology"/>
<evidence type="ECO:0000256" key="5">
    <source>
        <dbReference type="ARBA" id="ARBA00023004"/>
    </source>
</evidence>
<sequence>MFISRPVITSIGSRVSVQLTTTGLRAMATAVPKFPFSRPRGAEPPAEYARLRATDPVSKVELWDGSQAWLVVKHKDICSVLTDQRLSKQRNRPGFPELDAGGKEAAKRKPTFVDMDPPEHMQQRSMVEPLFTREHIDGMRPHIQQTVNTLIDEMIIGGGKPAVDIVEKLALPTASYIIYGILGVPFKDLEYLTQQAAIRSNGSATAAAASAANQQLLEYIGGLVDQRIAEPRNDLISKLVVEQLKPGHLQRDDVIQMAFLMLVAGNATMVNMINLGIVTLFENPSQLADLKKDLSLVPQFVEELCHFHTASAMATRRVAKVDIELGGKTIKAGEGIIAATQSGNRDADVFPDPDTFNMHRKRGAESAFGFGYGEHRCVAEWLARAELEIVFTTLFRRLPDLRLAVPLDEVKYSDPSKDVGITELPITWIVSQHQLVTQYMPSVPYTKNGSQERDYKDEEREFVVDVFVHSGLYCRGEVDSVD</sequence>
<dbReference type="FunFam" id="1.10.630.10:FF:000018">
    <property type="entry name" value="Cytochrome P450 monooxygenase"/>
    <property type="match status" value="1"/>
</dbReference>
<keyword evidence="6 7" id="KW-0503">Monooxygenase</keyword>
<keyword evidence="5 7" id="KW-0408">Iron</keyword>
<dbReference type="GO" id="GO:0016705">
    <property type="term" value="F:oxidoreductase activity, acting on paired donors, with incorporation or reduction of molecular oxygen"/>
    <property type="evidence" value="ECO:0007669"/>
    <property type="project" value="InterPro"/>
</dbReference>
<dbReference type="PRINTS" id="PR00359">
    <property type="entry name" value="BP450"/>
</dbReference>
<dbReference type="EMBL" id="LHPM01000016">
    <property type="protein sequence ID" value="OAL64311.1"/>
    <property type="molecule type" value="Genomic_DNA"/>
</dbReference>
<dbReference type="Pfam" id="PF00067">
    <property type="entry name" value="p450"/>
    <property type="match status" value="1"/>
</dbReference>
<dbReference type="Proteomes" id="UP000243015">
    <property type="component" value="Unassembled WGS sequence"/>
</dbReference>